<protein>
    <submittedName>
        <fullName evidence="2">Uncharacterized protein</fullName>
    </submittedName>
</protein>
<evidence type="ECO:0000256" key="1">
    <source>
        <dbReference type="SAM" id="MobiDB-lite"/>
    </source>
</evidence>
<comment type="caution">
    <text evidence="2">The sequence shown here is derived from an EMBL/GenBank/DDBJ whole genome shotgun (WGS) entry which is preliminary data.</text>
</comment>
<proteinExistence type="predicted"/>
<evidence type="ECO:0000313" key="3">
    <source>
        <dbReference type="Proteomes" id="UP000054988"/>
    </source>
</evidence>
<dbReference type="Proteomes" id="UP000054988">
    <property type="component" value="Unassembled WGS sequence"/>
</dbReference>
<organism evidence="2 3">
    <name type="scientific">Moniliophthora roreri</name>
    <name type="common">Frosty pod rot fungus</name>
    <name type="synonym">Monilia roreri</name>
    <dbReference type="NCBI Taxonomy" id="221103"/>
    <lineage>
        <taxon>Eukaryota</taxon>
        <taxon>Fungi</taxon>
        <taxon>Dikarya</taxon>
        <taxon>Basidiomycota</taxon>
        <taxon>Agaricomycotina</taxon>
        <taxon>Agaricomycetes</taxon>
        <taxon>Agaricomycetidae</taxon>
        <taxon>Agaricales</taxon>
        <taxon>Marasmiineae</taxon>
        <taxon>Marasmiaceae</taxon>
        <taxon>Moniliophthora</taxon>
    </lineage>
</organism>
<evidence type="ECO:0000313" key="2">
    <source>
        <dbReference type="EMBL" id="KTB41970.1"/>
    </source>
</evidence>
<gene>
    <name evidence="2" type="ORF">WG66_5451</name>
</gene>
<reference evidence="2 3" key="1">
    <citation type="submission" date="2015-12" db="EMBL/GenBank/DDBJ databases">
        <title>Draft genome sequence of Moniliophthora roreri, the causal agent of frosty pod rot of cacao.</title>
        <authorList>
            <person name="Aime M.C."/>
            <person name="Diaz-Valderrama J.R."/>
            <person name="Kijpornyongpan T."/>
            <person name="Phillips-Mora W."/>
        </authorList>
    </citation>
    <scope>NUCLEOTIDE SEQUENCE [LARGE SCALE GENOMIC DNA]</scope>
    <source>
        <strain evidence="2 3">MCA 2952</strain>
    </source>
</reference>
<dbReference type="AlphaFoldDB" id="A0A0W0G0B8"/>
<accession>A0A0W0G0B8</accession>
<feature type="region of interest" description="Disordered" evidence="1">
    <location>
        <begin position="1"/>
        <end position="22"/>
    </location>
</feature>
<name>A0A0W0G0B8_MONRR</name>
<sequence>MNQRRATELPGTPDERTQSQGLNPRLMQATRMLLRARIERSHETVPEDQDPAISGQLDPIDEAIELLNQILNDTPARDDTKPAKTTSKYIKL</sequence>
<dbReference type="EMBL" id="LATX01001402">
    <property type="protein sequence ID" value="KTB41970.1"/>
    <property type="molecule type" value="Genomic_DNA"/>
</dbReference>